<dbReference type="Proteomes" id="UP000319014">
    <property type="component" value="Unassembled WGS sequence"/>
</dbReference>
<feature type="chain" id="PRO_5022079883" evidence="1">
    <location>
        <begin position="26"/>
        <end position="193"/>
    </location>
</feature>
<proteinExistence type="predicted"/>
<keyword evidence="3" id="KW-1185">Reference proteome</keyword>
<evidence type="ECO:0000313" key="2">
    <source>
        <dbReference type="EMBL" id="SMO81671.1"/>
    </source>
</evidence>
<gene>
    <name evidence="2" type="ORF">SAMN06265221_11285</name>
</gene>
<protein>
    <submittedName>
        <fullName evidence="2">Gluconate 2-dehydrogenase subunit 3</fullName>
    </submittedName>
</protein>
<dbReference type="OrthoDB" id="6385145at2"/>
<reference evidence="2 3" key="1">
    <citation type="submission" date="2017-05" db="EMBL/GenBank/DDBJ databases">
        <authorList>
            <person name="Varghese N."/>
            <person name="Submissions S."/>
        </authorList>
    </citation>
    <scope>NUCLEOTIDE SEQUENCE [LARGE SCALE GENOMIC DNA]</scope>
    <source>
        <strain evidence="2 3">DSM 100094</strain>
    </source>
</reference>
<accession>A0A521EDZ2</accession>
<evidence type="ECO:0000256" key="1">
    <source>
        <dbReference type="SAM" id="SignalP"/>
    </source>
</evidence>
<keyword evidence="1" id="KW-0732">Signal</keyword>
<sequence>MLRRDFLTMIAAVTGTAMIGGRAMAYDPTTAGTNAFSAEDTAFLDEVAEVIIPKTDTPGAKDAAVGAFMTVYVSDCYTAQDQQGFRTAMENLKSAATAQGKDFMQMSADERTTLLDGIAREARTASAEGAAKAKAEGRAAKNADLHWFTPLHQLVLFGFFTSEVGSNEVLRYEAVPGEYIGDLAYNGEPAWAT</sequence>
<evidence type="ECO:0000313" key="3">
    <source>
        <dbReference type="Proteomes" id="UP000319014"/>
    </source>
</evidence>
<dbReference type="AlphaFoldDB" id="A0A521EDZ2"/>
<name>A0A521EDZ2_9RHOB</name>
<dbReference type="InterPro" id="IPR027056">
    <property type="entry name" value="Gluconate_2DH_su3"/>
</dbReference>
<dbReference type="EMBL" id="FXTK01000012">
    <property type="protein sequence ID" value="SMO81671.1"/>
    <property type="molecule type" value="Genomic_DNA"/>
</dbReference>
<dbReference type="RefSeq" id="WP_142663729.1">
    <property type="nucleotide sequence ID" value="NZ_FXTK01000012.1"/>
</dbReference>
<dbReference type="Pfam" id="PF13618">
    <property type="entry name" value="Gluconate_2-dh3"/>
    <property type="match status" value="1"/>
</dbReference>
<organism evidence="2 3">
    <name type="scientific">Paracoccus laeviglucosivorans</name>
    <dbReference type="NCBI Taxonomy" id="1197861"/>
    <lineage>
        <taxon>Bacteria</taxon>
        <taxon>Pseudomonadati</taxon>
        <taxon>Pseudomonadota</taxon>
        <taxon>Alphaproteobacteria</taxon>
        <taxon>Rhodobacterales</taxon>
        <taxon>Paracoccaceae</taxon>
        <taxon>Paracoccus</taxon>
    </lineage>
</organism>
<feature type="signal peptide" evidence="1">
    <location>
        <begin position="1"/>
        <end position="25"/>
    </location>
</feature>